<evidence type="ECO:0000313" key="1">
    <source>
        <dbReference type="EMBL" id="KKK40419.1"/>
    </source>
</evidence>
<dbReference type="AlphaFoldDB" id="A0A0F8XDX2"/>
<sequence>MKGSGAVYGACKGCGVWPEETASSAGSRRIPSFGWQKYLSHPIINHLRVQHFKTRKAGAVPAKVQRMEKMQKDLSKPEISEFCGDGSCGCGCDELMGSKQILSKEEFQKIRSLLSKDLDSRDKTSENYPVQWAFEGQTRRRFYRWRQMSPF</sequence>
<accession>A0A0F8XDX2</accession>
<reference evidence="1" key="1">
    <citation type="journal article" date="2015" name="Nature">
        <title>Complex archaea that bridge the gap between prokaryotes and eukaryotes.</title>
        <authorList>
            <person name="Spang A."/>
            <person name="Saw J.H."/>
            <person name="Jorgensen S.L."/>
            <person name="Zaremba-Niedzwiedzka K."/>
            <person name="Martijn J."/>
            <person name="Lind A.E."/>
            <person name="van Eijk R."/>
            <person name="Schleper C."/>
            <person name="Guy L."/>
            <person name="Ettema T.J."/>
        </authorList>
    </citation>
    <scope>NUCLEOTIDE SEQUENCE</scope>
</reference>
<proteinExistence type="predicted"/>
<organism evidence="1">
    <name type="scientific">marine sediment metagenome</name>
    <dbReference type="NCBI Taxonomy" id="412755"/>
    <lineage>
        <taxon>unclassified sequences</taxon>
        <taxon>metagenomes</taxon>
        <taxon>ecological metagenomes</taxon>
    </lineage>
</organism>
<protein>
    <submittedName>
        <fullName evidence="1">Uncharacterized protein</fullName>
    </submittedName>
</protein>
<gene>
    <name evidence="1" type="ORF">LCGC14_3078970</name>
</gene>
<comment type="caution">
    <text evidence="1">The sequence shown here is derived from an EMBL/GenBank/DDBJ whole genome shotgun (WGS) entry which is preliminary data.</text>
</comment>
<name>A0A0F8XDX2_9ZZZZ</name>
<dbReference type="EMBL" id="LAZR01070475">
    <property type="protein sequence ID" value="KKK40419.1"/>
    <property type="molecule type" value="Genomic_DNA"/>
</dbReference>